<dbReference type="AlphaFoldDB" id="A0A8J2SS91"/>
<gene>
    <name evidence="1" type="ORF">PECAL_4P08860</name>
</gene>
<organism evidence="1 2">
    <name type="scientific">Pelagomonas calceolata</name>
    <dbReference type="NCBI Taxonomy" id="35677"/>
    <lineage>
        <taxon>Eukaryota</taxon>
        <taxon>Sar</taxon>
        <taxon>Stramenopiles</taxon>
        <taxon>Ochrophyta</taxon>
        <taxon>Pelagophyceae</taxon>
        <taxon>Pelagomonadales</taxon>
        <taxon>Pelagomonadaceae</taxon>
        <taxon>Pelagomonas</taxon>
    </lineage>
</organism>
<evidence type="ECO:0000313" key="1">
    <source>
        <dbReference type="EMBL" id="CAH0373666.1"/>
    </source>
</evidence>
<reference evidence="1" key="1">
    <citation type="submission" date="2021-11" db="EMBL/GenBank/DDBJ databases">
        <authorList>
            <consortium name="Genoscope - CEA"/>
            <person name="William W."/>
        </authorList>
    </citation>
    <scope>NUCLEOTIDE SEQUENCE</scope>
</reference>
<proteinExistence type="predicted"/>
<keyword evidence="2" id="KW-1185">Reference proteome</keyword>
<sequence>MSARTWRRKQCYEPTEPPITEMARASKDFPALRVIGLRVRLGVMAAPGRSLAGWSCLGSARVSGSSPRGAGLGLEVLRRGPSACLLSTRSGLGLACSGQVTVEEFTPFYLPRAAPQGQSPRWGASVRVWTFETHKPPISDFAEHSRVFVAEGA</sequence>
<evidence type="ECO:0000313" key="2">
    <source>
        <dbReference type="Proteomes" id="UP000789595"/>
    </source>
</evidence>
<accession>A0A8J2SS91</accession>
<name>A0A8J2SS91_9STRA</name>
<comment type="caution">
    <text evidence="1">The sequence shown here is derived from an EMBL/GenBank/DDBJ whole genome shotgun (WGS) entry which is preliminary data.</text>
</comment>
<protein>
    <submittedName>
        <fullName evidence="1">Uncharacterized protein</fullName>
    </submittedName>
</protein>
<dbReference type="EMBL" id="CAKKNE010000004">
    <property type="protein sequence ID" value="CAH0373666.1"/>
    <property type="molecule type" value="Genomic_DNA"/>
</dbReference>
<dbReference type="Proteomes" id="UP000789595">
    <property type="component" value="Unassembled WGS sequence"/>
</dbReference>